<reference evidence="2 3" key="1">
    <citation type="submission" date="2012-02" db="EMBL/GenBank/DDBJ databases">
        <title>Improved High-Quality Draft genome of Joostella marina DSM 19592.</title>
        <authorList>
            <consortium name="US DOE Joint Genome Institute (JGI-PGF)"/>
            <person name="Lucas S."/>
            <person name="Copeland A."/>
            <person name="Lapidus A."/>
            <person name="Bruce D."/>
            <person name="Goodwin L."/>
            <person name="Pitluck S."/>
            <person name="Peters L."/>
            <person name="Chertkov O."/>
            <person name="Ovchinnikova G."/>
            <person name="Kyrpides N."/>
            <person name="Mavromatis K."/>
            <person name="Detter J.C."/>
            <person name="Han C."/>
            <person name="Land M."/>
            <person name="Hauser L."/>
            <person name="Markowitz V."/>
            <person name="Cheng J.-F."/>
            <person name="Hugenholtz P."/>
            <person name="Woyke T."/>
            <person name="Wu D."/>
            <person name="Tindall B."/>
            <person name="Brambilla E."/>
            <person name="Klenk H.-P."/>
            <person name="Eisen J.A."/>
        </authorList>
    </citation>
    <scope>NUCLEOTIDE SEQUENCE [LARGE SCALE GENOMIC DNA]</scope>
    <source>
        <strain evidence="2 3">DSM 19592</strain>
    </source>
</reference>
<dbReference type="STRING" id="926559.JoomaDRAFT_0034"/>
<evidence type="ECO:0000313" key="3">
    <source>
        <dbReference type="Proteomes" id="UP000004690"/>
    </source>
</evidence>
<organism evidence="2 3">
    <name type="scientific">Galbibacter orientalis DSM 19592</name>
    <dbReference type="NCBI Taxonomy" id="926559"/>
    <lineage>
        <taxon>Bacteria</taxon>
        <taxon>Pseudomonadati</taxon>
        <taxon>Bacteroidota</taxon>
        <taxon>Flavobacteriia</taxon>
        <taxon>Flavobacteriales</taxon>
        <taxon>Flavobacteriaceae</taxon>
        <taxon>Galbibacter</taxon>
    </lineage>
</organism>
<dbReference type="EMBL" id="JH651380">
    <property type="protein sequence ID" value="EIJ37100.1"/>
    <property type="molecule type" value="Genomic_DNA"/>
</dbReference>
<protein>
    <recommendedName>
        <fullName evidence="1">Conjugative transposon TraM C-terminal domain-containing protein</fullName>
    </recommendedName>
</protein>
<dbReference type="RefSeq" id="WP_008615731.1">
    <property type="nucleotide sequence ID" value="NZ_JH651380.1"/>
</dbReference>
<dbReference type="HOGENOM" id="CLU_882175_0_0_10"/>
<dbReference type="AlphaFoldDB" id="I3C0F7"/>
<keyword evidence="3" id="KW-1185">Reference proteome</keyword>
<accession>I3C0F7</accession>
<dbReference type="InterPro" id="IPR055407">
    <property type="entry name" value="TraM_C"/>
</dbReference>
<evidence type="ECO:0000313" key="2">
    <source>
        <dbReference type="EMBL" id="EIJ37100.1"/>
    </source>
</evidence>
<dbReference type="Pfam" id="PF12508">
    <property type="entry name" value="Transposon_TraM"/>
    <property type="match status" value="1"/>
</dbReference>
<name>I3C0F7_9FLAO</name>
<dbReference type="OrthoDB" id="1453786at2"/>
<proteinExistence type="predicted"/>
<sequence length="315" mass="36079">MDMIKDKKKLIFMGLVLCVLLFIGAYGILTFGGTQEPSVGKASVEVPKLKETTPEFESRLEAVDALEREEETVPPSVYQEKYLDSAGYYDKQLSDTMKKRMIDSVYQLGASRYQKLQRFQNAYEVSVVRDTLSKRQVKLTKKAVKAMEVKMKAMALEHQLFFASNPEENVEQHIRNTDEELWVRVDGTQTVKQDYRLRMRLSKSAKVDGITLEKNTLLYGFVSFKPNRTILKIENLNGRAVQFEAYDLDDGSKGIYIENSFQEDVRKQVVGDVVDDINLAGVPQVSGIKQLLRRSNRQVKVTVIDNYQLILKLKQ</sequence>
<dbReference type="Proteomes" id="UP000004690">
    <property type="component" value="Unassembled WGS sequence"/>
</dbReference>
<evidence type="ECO:0000259" key="1">
    <source>
        <dbReference type="Pfam" id="PF12508"/>
    </source>
</evidence>
<gene>
    <name evidence="2" type="ORF">JoomaDRAFT_0034</name>
</gene>
<dbReference type="eggNOG" id="ENOG502Z8I7">
    <property type="taxonomic scope" value="Bacteria"/>
</dbReference>
<feature type="domain" description="Conjugative transposon TraM C-terminal" evidence="1">
    <location>
        <begin position="183"/>
        <end position="312"/>
    </location>
</feature>